<name>A0A6P8H5U0_ACTTE</name>
<sequence>MKLICAGLPKTGTKSLARALRILDYEVYDFDENVLYYMKEWLDFFKHGREPDFYAMFKDVDAVVGSPSQFLFEELMEAFPDAKVILSMREDEDTWIRSYKKHNEIMENSLIMKIKCLLPTLNKVWLIIGKSRMANVGTLDPKSSYICRKRYRCHNDRVKSVVPADKLLVYSVKQGWEPLCEFTGKKTPDQPFPHLNVSGEFLPFLLNETELGRKIAREVRVVKVCCVAVIVAMIGVVMIYLFALF</sequence>
<organism evidence="2 3">
    <name type="scientific">Actinia tenebrosa</name>
    <name type="common">Australian red waratah sea anemone</name>
    <dbReference type="NCBI Taxonomy" id="6105"/>
    <lineage>
        <taxon>Eukaryota</taxon>
        <taxon>Metazoa</taxon>
        <taxon>Cnidaria</taxon>
        <taxon>Anthozoa</taxon>
        <taxon>Hexacorallia</taxon>
        <taxon>Actiniaria</taxon>
        <taxon>Actiniidae</taxon>
        <taxon>Actinia</taxon>
    </lineage>
</organism>
<protein>
    <submittedName>
        <fullName evidence="3">Uncharacterized protein LOC116288214</fullName>
    </submittedName>
</protein>
<evidence type="ECO:0000313" key="3">
    <source>
        <dbReference type="RefSeq" id="XP_031550831.1"/>
    </source>
</evidence>
<gene>
    <name evidence="3" type="primary">LOC116288214</name>
</gene>
<dbReference type="OrthoDB" id="272681at2759"/>
<keyword evidence="2" id="KW-1185">Reference proteome</keyword>
<dbReference type="InterPro" id="IPR040632">
    <property type="entry name" value="Sulfotransfer_4"/>
</dbReference>
<dbReference type="Gene3D" id="3.40.50.300">
    <property type="entry name" value="P-loop containing nucleotide triphosphate hydrolases"/>
    <property type="match status" value="1"/>
</dbReference>
<dbReference type="RefSeq" id="XP_031550831.1">
    <property type="nucleotide sequence ID" value="XM_031694971.1"/>
</dbReference>
<keyword evidence="1" id="KW-0472">Membrane</keyword>
<dbReference type="PANTHER" id="PTHR36978">
    <property type="entry name" value="P-LOOP CONTAINING NUCLEOTIDE TRIPHOSPHATE HYDROLASE"/>
    <property type="match status" value="1"/>
</dbReference>
<dbReference type="Proteomes" id="UP000515163">
    <property type="component" value="Unplaced"/>
</dbReference>
<dbReference type="KEGG" id="aten:116288214"/>
<dbReference type="GeneID" id="116288214"/>
<dbReference type="SUPFAM" id="SSF52540">
    <property type="entry name" value="P-loop containing nucleoside triphosphate hydrolases"/>
    <property type="match status" value="1"/>
</dbReference>
<dbReference type="PANTHER" id="PTHR36978:SF4">
    <property type="entry name" value="P-LOOP CONTAINING NUCLEOSIDE TRIPHOSPHATE HYDROLASE PROTEIN"/>
    <property type="match status" value="1"/>
</dbReference>
<evidence type="ECO:0000313" key="2">
    <source>
        <dbReference type="Proteomes" id="UP000515163"/>
    </source>
</evidence>
<reference evidence="3" key="1">
    <citation type="submission" date="2025-08" db="UniProtKB">
        <authorList>
            <consortium name="RefSeq"/>
        </authorList>
    </citation>
    <scope>IDENTIFICATION</scope>
    <source>
        <tissue evidence="3">Tentacle</tissue>
    </source>
</reference>
<keyword evidence="1" id="KW-1133">Transmembrane helix</keyword>
<dbReference type="InParanoid" id="A0A6P8H5U0"/>
<dbReference type="Pfam" id="PF17784">
    <property type="entry name" value="Sulfotransfer_4"/>
    <property type="match status" value="1"/>
</dbReference>
<dbReference type="InterPro" id="IPR027417">
    <property type="entry name" value="P-loop_NTPase"/>
</dbReference>
<keyword evidence="1" id="KW-0812">Transmembrane</keyword>
<proteinExistence type="predicted"/>
<feature type="transmembrane region" description="Helical" evidence="1">
    <location>
        <begin position="221"/>
        <end position="243"/>
    </location>
</feature>
<accession>A0A6P8H5U0</accession>
<dbReference type="AlphaFoldDB" id="A0A6P8H5U0"/>
<evidence type="ECO:0000256" key="1">
    <source>
        <dbReference type="SAM" id="Phobius"/>
    </source>
</evidence>